<protein>
    <submittedName>
        <fullName evidence="3">Uncharacterized protein</fullName>
    </submittedName>
</protein>
<proteinExistence type="predicted"/>
<dbReference type="AlphaFoldDB" id="A0AAV2U0N0"/>
<organism evidence="3 4">
    <name type="scientific">Calicophoron daubneyi</name>
    <name type="common">Rumen fluke</name>
    <name type="synonym">Paramphistomum daubneyi</name>
    <dbReference type="NCBI Taxonomy" id="300641"/>
    <lineage>
        <taxon>Eukaryota</taxon>
        <taxon>Metazoa</taxon>
        <taxon>Spiralia</taxon>
        <taxon>Lophotrochozoa</taxon>
        <taxon>Platyhelminthes</taxon>
        <taxon>Trematoda</taxon>
        <taxon>Digenea</taxon>
        <taxon>Plagiorchiida</taxon>
        <taxon>Pronocephalata</taxon>
        <taxon>Paramphistomoidea</taxon>
        <taxon>Paramphistomidae</taxon>
        <taxon>Calicophoron</taxon>
    </lineage>
</organism>
<keyword evidence="2" id="KW-1133">Transmembrane helix</keyword>
<dbReference type="EMBL" id="CAXLJL010000978">
    <property type="protein sequence ID" value="CAL5142236.1"/>
    <property type="molecule type" value="Genomic_DNA"/>
</dbReference>
<dbReference type="Proteomes" id="UP001497525">
    <property type="component" value="Unassembled WGS sequence"/>
</dbReference>
<feature type="transmembrane region" description="Helical" evidence="2">
    <location>
        <begin position="58"/>
        <end position="82"/>
    </location>
</feature>
<feature type="compositionally biased region" description="Polar residues" evidence="1">
    <location>
        <begin position="216"/>
        <end position="229"/>
    </location>
</feature>
<feature type="region of interest" description="Disordered" evidence="1">
    <location>
        <begin position="216"/>
        <end position="258"/>
    </location>
</feature>
<sequence>MDRQIRALMPLIFAIFISYSDAIRYDRTTEYRRKRRIELKARLPVDMHLPLIDPAKQATAMLVVYLACIITLLLSFILILFFDRSILRTARRVFCFCCCCVYGCGRFWSLQIDGPLELEDEDDSADELFCFKVSESVKRKRLITIIDYGRMTRKAEKESEQEGERKSMSASKTRLFTDQAAPPKSMNKNYKQKDNLLKVRLEFLTDLAAYMSARTAQQIVSEESSTADNDSARTDSKVDDQLLDNDKGIVNEELPQDK</sequence>
<keyword evidence="2" id="KW-0812">Transmembrane</keyword>
<feature type="compositionally biased region" description="Basic and acidic residues" evidence="1">
    <location>
        <begin position="156"/>
        <end position="167"/>
    </location>
</feature>
<evidence type="ECO:0000256" key="1">
    <source>
        <dbReference type="SAM" id="MobiDB-lite"/>
    </source>
</evidence>
<name>A0AAV2U0N0_CALDB</name>
<reference evidence="3" key="1">
    <citation type="submission" date="2024-06" db="EMBL/GenBank/DDBJ databases">
        <authorList>
            <person name="Liu X."/>
            <person name="Lenzi L."/>
            <person name="Haldenby T S."/>
            <person name="Uol C."/>
        </authorList>
    </citation>
    <scope>NUCLEOTIDE SEQUENCE</scope>
</reference>
<evidence type="ECO:0000313" key="4">
    <source>
        <dbReference type="Proteomes" id="UP001497525"/>
    </source>
</evidence>
<gene>
    <name evidence="3" type="ORF">CDAUBV1_LOCUS17489</name>
</gene>
<feature type="compositionally biased region" description="Basic and acidic residues" evidence="1">
    <location>
        <begin position="230"/>
        <end position="258"/>
    </location>
</feature>
<evidence type="ECO:0000313" key="3">
    <source>
        <dbReference type="EMBL" id="CAL5142236.1"/>
    </source>
</evidence>
<accession>A0AAV2U0N0</accession>
<evidence type="ECO:0000256" key="2">
    <source>
        <dbReference type="SAM" id="Phobius"/>
    </source>
</evidence>
<keyword evidence="2" id="KW-0472">Membrane</keyword>
<feature type="region of interest" description="Disordered" evidence="1">
    <location>
        <begin position="156"/>
        <end position="189"/>
    </location>
</feature>
<comment type="caution">
    <text evidence="3">The sequence shown here is derived from an EMBL/GenBank/DDBJ whole genome shotgun (WGS) entry which is preliminary data.</text>
</comment>